<dbReference type="GO" id="GO:0016987">
    <property type="term" value="F:sigma factor activity"/>
    <property type="evidence" value="ECO:0007669"/>
    <property type="project" value="UniProtKB-KW"/>
</dbReference>
<evidence type="ECO:0000259" key="7">
    <source>
        <dbReference type="Pfam" id="PF08281"/>
    </source>
</evidence>
<dbReference type="InterPro" id="IPR014284">
    <property type="entry name" value="RNA_pol_sigma-70_dom"/>
</dbReference>
<dbReference type="Gene3D" id="1.10.10.10">
    <property type="entry name" value="Winged helix-like DNA-binding domain superfamily/Winged helix DNA-binding domain"/>
    <property type="match status" value="1"/>
</dbReference>
<dbReference type="PANTHER" id="PTHR43133">
    <property type="entry name" value="RNA POLYMERASE ECF-TYPE SIGMA FACTO"/>
    <property type="match status" value="1"/>
</dbReference>
<evidence type="ECO:0000256" key="3">
    <source>
        <dbReference type="ARBA" id="ARBA00023082"/>
    </source>
</evidence>
<accession>X0S2W0</accession>
<dbReference type="AlphaFoldDB" id="X0S2W0"/>
<dbReference type="EMBL" id="BARS01005240">
    <property type="protein sequence ID" value="GAF70282.1"/>
    <property type="molecule type" value="Genomic_DNA"/>
</dbReference>
<dbReference type="SUPFAM" id="SSF88659">
    <property type="entry name" value="Sigma3 and sigma4 domains of RNA polymerase sigma factors"/>
    <property type="match status" value="1"/>
</dbReference>
<reference evidence="8" key="1">
    <citation type="journal article" date="2014" name="Front. Microbiol.">
        <title>High frequency of phylogenetically diverse reductive dehalogenase-homologous genes in deep subseafloor sedimentary metagenomes.</title>
        <authorList>
            <person name="Kawai M."/>
            <person name="Futagami T."/>
            <person name="Toyoda A."/>
            <person name="Takaki Y."/>
            <person name="Nishi S."/>
            <person name="Hori S."/>
            <person name="Arai W."/>
            <person name="Tsubouchi T."/>
            <person name="Morono Y."/>
            <person name="Uchiyama I."/>
            <person name="Ito T."/>
            <person name="Fujiyama A."/>
            <person name="Inagaki F."/>
            <person name="Takami H."/>
        </authorList>
    </citation>
    <scope>NUCLEOTIDE SEQUENCE</scope>
    <source>
        <strain evidence="8">Expedition CK06-06</strain>
    </source>
</reference>
<keyword evidence="4" id="KW-0238">DNA-binding</keyword>
<name>X0S2W0_9ZZZZ</name>
<dbReference type="InterPro" id="IPR000838">
    <property type="entry name" value="RNA_pol_sigma70_ECF_CS"/>
</dbReference>
<dbReference type="SUPFAM" id="SSF88946">
    <property type="entry name" value="Sigma2 domain of RNA polymerase sigma factors"/>
    <property type="match status" value="1"/>
</dbReference>
<comment type="similarity">
    <text evidence="1">Belongs to the sigma-70 factor family. ECF subfamily.</text>
</comment>
<comment type="caution">
    <text evidence="8">The sequence shown here is derived from an EMBL/GenBank/DDBJ whole genome shotgun (WGS) entry which is preliminary data.</text>
</comment>
<keyword evidence="2" id="KW-0805">Transcription regulation</keyword>
<feature type="domain" description="RNA polymerase sigma-70 region 2" evidence="6">
    <location>
        <begin position="14"/>
        <end position="82"/>
    </location>
</feature>
<gene>
    <name evidence="8" type="ORF">S01H1_10256</name>
</gene>
<feature type="domain" description="RNA polymerase sigma factor 70 region 4 type 2" evidence="7">
    <location>
        <begin position="109"/>
        <end position="159"/>
    </location>
</feature>
<evidence type="ECO:0000256" key="2">
    <source>
        <dbReference type="ARBA" id="ARBA00023015"/>
    </source>
</evidence>
<evidence type="ECO:0008006" key="9">
    <source>
        <dbReference type="Google" id="ProtNLM"/>
    </source>
</evidence>
<dbReference type="InterPro" id="IPR013324">
    <property type="entry name" value="RNA_pol_sigma_r3/r4-like"/>
</dbReference>
<organism evidence="8">
    <name type="scientific">marine sediment metagenome</name>
    <dbReference type="NCBI Taxonomy" id="412755"/>
    <lineage>
        <taxon>unclassified sequences</taxon>
        <taxon>metagenomes</taxon>
        <taxon>ecological metagenomes</taxon>
    </lineage>
</organism>
<keyword evidence="3" id="KW-0731">Sigma factor</keyword>
<dbReference type="InterPro" id="IPR036388">
    <property type="entry name" value="WH-like_DNA-bd_sf"/>
</dbReference>
<dbReference type="Pfam" id="PF08281">
    <property type="entry name" value="Sigma70_r4_2"/>
    <property type="match status" value="1"/>
</dbReference>
<dbReference type="GO" id="GO:0003677">
    <property type="term" value="F:DNA binding"/>
    <property type="evidence" value="ECO:0007669"/>
    <property type="project" value="UniProtKB-KW"/>
</dbReference>
<evidence type="ECO:0000256" key="1">
    <source>
        <dbReference type="ARBA" id="ARBA00010641"/>
    </source>
</evidence>
<dbReference type="Pfam" id="PF04542">
    <property type="entry name" value="Sigma70_r2"/>
    <property type="match status" value="1"/>
</dbReference>
<keyword evidence="5" id="KW-0804">Transcription</keyword>
<proteinExistence type="inferred from homology"/>
<dbReference type="InterPro" id="IPR039425">
    <property type="entry name" value="RNA_pol_sigma-70-like"/>
</dbReference>
<dbReference type="NCBIfam" id="TIGR02937">
    <property type="entry name" value="sigma70-ECF"/>
    <property type="match status" value="1"/>
</dbReference>
<protein>
    <recommendedName>
        <fullName evidence="9">RNA polymerase sigma factor</fullName>
    </recommendedName>
</protein>
<dbReference type="InterPro" id="IPR013325">
    <property type="entry name" value="RNA_pol_sigma_r2"/>
</dbReference>
<dbReference type="PANTHER" id="PTHR43133:SF51">
    <property type="entry name" value="RNA POLYMERASE SIGMA FACTOR"/>
    <property type="match status" value="1"/>
</dbReference>
<dbReference type="PROSITE" id="PS01063">
    <property type="entry name" value="SIGMA70_ECF"/>
    <property type="match status" value="1"/>
</dbReference>
<evidence type="ECO:0000256" key="4">
    <source>
        <dbReference type="ARBA" id="ARBA00023125"/>
    </source>
</evidence>
<sequence length="169" mass="19080">ARAKTGDHHAFEVLVRGFKDRVLNLARRIVSDPDAAQDVAQETFIKAYQQLPRFRGDAKFATWLYRIAVNEARGHLRAQRRRHARWEKQGALEATQPVPAEAGEQAGPIVALLQELPEKQRVALALFYLQELSVAEIAQAVRAPTGTVKAWLSRGRQRLRELAQERGLL</sequence>
<dbReference type="Gene3D" id="1.10.1740.10">
    <property type="match status" value="1"/>
</dbReference>
<dbReference type="InterPro" id="IPR013249">
    <property type="entry name" value="RNA_pol_sigma70_r4_t2"/>
</dbReference>
<evidence type="ECO:0000313" key="8">
    <source>
        <dbReference type="EMBL" id="GAF70282.1"/>
    </source>
</evidence>
<dbReference type="InterPro" id="IPR007627">
    <property type="entry name" value="RNA_pol_sigma70_r2"/>
</dbReference>
<feature type="non-terminal residue" evidence="8">
    <location>
        <position position="1"/>
    </location>
</feature>
<dbReference type="GO" id="GO:0006352">
    <property type="term" value="P:DNA-templated transcription initiation"/>
    <property type="evidence" value="ECO:0007669"/>
    <property type="project" value="InterPro"/>
</dbReference>
<evidence type="ECO:0000256" key="5">
    <source>
        <dbReference type="ARBA" id="ARBA00023163"/>
    </source>
</evidence>
<dbReference type="CDD" id="cd06171">
    <property type="entry name" value="Sigma70_r4"/>
    <property type="match status" value="1"/>
</dbReference>
<evidence type="ECO:0000259" key="6">
    <source>
        <dbReference type="Pfam" id="PF04542"/>
    </source>
</evidence>